<feature type="region of interest" description="Disordered" evidence="1">
    <location>
        <begin position="45"/>
        <end position="71"/>
    </location>
</feature>
<keyword evidence="3" id="KW-1185">Reference proteome</keyword>
<reference evidence="2 3" key="1">
    <citation type="submission" date="2024-02" db="EMBL/GenBank/DDBJ databases">
        <authorList>
            <person name="Daric V."/>
            <person name="Darras S."/>
        </authorList>
    </citation>
    <scope>NUCLEOTIDE SEQUENCE [LARGE SCALE GENOMIC DNA]</scope>
</reference>
<dbReference type="Proteomes" id="UP001642483">
    <property type="component" value="Unassembled WGS sequence"/>
</dbReference>
<feature type="compositionally biased region" description="Polar residues" evidence="1">
    <location>
        <begin position="45"/>
        <end position="60"/>
    </location>
</feature>
<sequence length="71" mass="8119">MRVVQYKQRCLLDEKRQKALDLHLNYIVDQTAKYSHWLTEGLTQPQEISSPSASRTSSHLGSDGMPVFIKS</sequence>
<comment type="caution">
    <text evidence="2">The sequence shown here is derived from an EMBL/GenBank/DDBJ whole genome shotgun (WGS) entry which is preliminary data.</text>
</comment>
<name>A0ABP0FPZ4_CLALP</name>
<organism evidence="2 3">
    <name type="scientific">Clavelina lepadiformis</name>
    <name type="common">Light-bulb sea squirt</name>
    <name type="synonym">Ascidia lepadiformis</name>
    <dbReference type="NCBI Taxonomy" id="159417"/>
    <lineage>
        <taxon>Eukaryota</taxon>
        <taxon>Metazoa</taxon>
        <taxon>Chordata</taxon>
        <taxon>Tunicata</taxon>
        <taxon>Ascidiacea</taxon>
        <taxon>Aplousobranchia</taxon>
        <taxon>Clavelinidae</taxon>
        <taxon>Clavelina</taxon>
    </lineage>
</organism>
<evidence type="ECO:0000256" key="1">
    <source>
        <dbReference type="SAM" id="MobiDB-lite"/>
    </source>
</evidence>
<proteinExistence type="predicted"/>
<gene>
    <name evidence="2" type="ORF">CVLEPA_LOCUS10780</name>
</gene>
<evidence type="ECO:0000313" key="2">
    <source>
        <dbReference type="EMBL" id="CAK8680535.1"/>
    </source>
</evidence>
<accession>A0ABP0FPZ4</accession>
<dbReference type="EMBL" id="CAWYQH010000068">
    <property type="protein sequence ID" value="CAK8680535.1"/>
    <property type="molecule type" value="Genomic_DNA"/>
</dbReference>
<protein>
    <submittedName>
        <fullName evidence="2">Uncharacterized protein</fullName>
    </submittedName>
</protein>
<evidence type="ECO:0000313" key="3">
    <source>
        <dbReference type="Proteomes" id="UP001642483"/>
    </source>
</evidence>